<dbReference type="Pfam" id="PF04724">
    <property type="entry name" value="Glyco_transf_17"/>
    <property type="match status" value="1"/>
</dbReference>
<sequence length="656" mass="75709">MKMRRHRVFLICTVGLCVISFLHYYKALHYVSLLRELSAPYPNIRSFIMVTGFFWKEGRASQSSLVLEEEQRTLRSQDGRPAPGGDLEDPGAPEPWRKPGDMDTKSGTTEVHHLASSLTEPIPNPQRTLSVKIQPRRPSTPDPLKSLGNLHHQTHILQEDHGHYFVRTKAGALCFRRGTEVAPPKDEAMKARPSVPGVGQRRLLQKPYESGRSVEKSSLGRETITLNSESRNARSYFERMAQQRILQKTDEFAQSLGTDLSLQEPLSKDEAINARPRVARLGQRRLLQKRDESVKSLEDSGLSRGKQKRGKRLVKCVCRPGWHGPYCGVPTMVYHSNLPTKERLTPREIPRRVINAINVNHEFDLLHVRFRELLQAVDLFLVCESNFTAYGERRPLRFLNLLLNGTYDYVQHKILYVFLDHFPDGGRQDGWIADDYLRTFLTRNGMARIVGLRPDDVFLINDADEIPASEGVVFLKLFDGWTEPFAIHMRKSLYGFFWKQLGSLEVVSGCTVGMLRDVYDNDGIRLRRREYYTMPGFRKYENDTGHILVQWSVGSPFHFAGWHCSWCFTPEGIHFKLISAQNGDFPRWGDYEDKRDLNYIRELIRTGGWFDGSVQEYPPSDPKEHMYAPKYMLENYEHYRYLLENPYAKQLIMGVA</sequence>
<dbReference type="GO" id="GO:0006044">
    <property type="term" value="P:N-acetylglucosamine metabolic process"/>
    <property type="evidence" value="ECO:0007669"/>
    <property type="project" value="TreeGrafter"/>
</dbReference>
<dbReference type="STRING" id="623744.A0A553MT32"/>
<dbReference type="PANTHER" id="PTHR12224:SF0">
    <property type="entry name" value="BETA-1,4-MANNOSYL-GLYCOPROTEIN 4-BETA-N-ACETYLGLUCOSAMINYLTRANSFERASE"/>
    <property type="match status" value="1"/>
</dbReference>
<dbReference type="GO" id="GO:0003830">
    <property type="term" value="F:beta-1,4-mannosylglycoprotein 4-beta-N-acetylglucosaminyltransferase activity"/>
    <property type="evidence" value="ECO:0007669"/>
    <property type="project" value="InterPro"/>
</dbReference>
<accession>A0A553MT32</accession>
<dbReference type="PANTHER" id="PTHR12224">
    <property type="entry name" value="BETA-1,4-MANNOSYL-GLYCOPROTEIN BETA-1,4-N-ACETYLGLUCOSAMINYL-TRANSFERASE"/>
    <property type="match status" value="1"/>
</dbReference>
<organism evidence="2 3">
    <name type="scientific">Danionella cerebrum</name>
    <dbReference type="NCBI Taxonomy" id="2873325"/>
    <lineage>
        <taxon>Eukaryota</taxon>
        <taxon>Metazoa</taxon>
        <taxon>Chordata</taxon>
        <taxon>Craniata</taxon>
        <taxon>Vertebrata</taxon>
        <taxon>Euteleostomi</taxon>
        <taxon>Actinopterygii</taxon>
        <taxon>Neopterygii</taxon>
        <taxon>Teleostei</taxon>
        <taxon>Ostariophysi</taxon>
        <taxon>Cypriniformes</taxon>
        <taxon>Danionidae</taxon>
        <taxon>Danioninae</taxon>
        <taxon>Danionella</taxon>
    </lineage>
</organism>
<gene>
    <name evidence="2" type="ORF">DNTS_034951</name>
</gene>
<evidence type="ECO:0008006" key="4">
    <source>
        <dbReference type="Google" id="ProtNLM"/>
    </source>
</evidence>
<protein>
    <recommendedName>
        <fullName evidence="4">Beta-1,4-mannosyl-glycoprotein 4-beta-N-acetylglucosaminyltransferase</fullName>
    </recommendedName>
</protein>
<feature type="compositionally biased region" description="Basic and acidic residues" evidence="1">
    <location>
        <begin position="95"/>
        <end position="104"/>
    </location>
</feature>
<proteinExistence type="predicted"/>
<dbReference type="EMBL" id="SRMA01027286">
    <property type="protein sequence ID" value="TRY56332.1"/>
    <property type="molecule type" value="Genomic_DNA"/>
</dbReference>
<dbReference type="InterPro" id="IPR006813">
    <property type="entry name" value="Glyco_trans_17"/>
</dbReference>
<comment type="caution">
    <text evidence="2">The sequence shown here is derived from an EMBL/GenBank/DDBJ whole genome shotgun (WGS) entry which is preliminary data.</text>
</comment>
<feature type="compositionally biased region" description="Basic and acidic residues" evidence="1">
    <location>
        <begin position="69"/>
        <end position="78"/>
    </location>
</feature>
<evidence type="ECO:0000256" key="1">
    <source>
        <dbReference type="SAM" id="MobiDB-lite"/>
    </source>
</evidence>
<dbReference type="Proteomes" id="UP000316079">
    <property type="component" value="Unassembled WGS sequence"/>
</dbReference>
<reference evidence="2 3" key="1">
    <citation type="journal article" date="2019" name="Sci. Data">
        <title>Hybrid genome assembly and annotation of Danionella translucida.</title>
        <authorList>
            <person name="Kadobianskyi M."/>
            <person name="Schulze L."/>
            <person name="Schuelke M."/>
            <person name="Judkewitz B."/>
        </authorList>
    </citation>
    <scope>NUCLEOTIDE SEQUENCE [LARGE SCALE GENOMIC DNA]</scope>
    <source>
        <strain evidence="2 3">Bolton</strain>
    </source>
</reference>
<dbReference type="AlphaFoldDB" id="A0A553MT32"/>
<feature type="region of interest" description="Disordered" evidence="1">
    <location>
        <begin position="66"/>
        <end position="128"/>
    </location>
</feature>
<name>A0A553MT32_9TELE</name>
<dbReference type="GO" id="GO:0016020">
    <property type="term" value="C:membrane"/>
    <property type="evidence" value="ECO:0007669"/>
    <property type="project" value="InterPro"/>
</dbReference>
<evidence type="ECO:0000313" key="3">
    <source>
        <dbReference type="Proteomes" id="UP000316079"/>
    </source>
</evidence>
<dbReference type="OrthoDB" id="6474464at2759"/>
<evidence type="ECO:0000313" key="2">
    <source>
        <dbReference type="EMBL" id="TRY56332.1"/>
    </source>
</evidence>
<keyword evidence="3" id="KW-1185">Reference proteome</keyword>